<dbReference type="RefSeq" id="WP_132543477.1">
    <property type="nucleotide sequence ID" value="NZ_SLWW01000005.1"/>
</dbReference>
<sequence>MKRLVLLPALFAASPALAHLDPLEHGSFAAGFSHPMFGADHILAMVAVGLWAVTLGGRALWALPAAFVGAMSLGFGLALAGAPLPMVEPMILASVLVLGVLVALAVRLPLAAGAAVVGALALFHGHAHGAEMGGAAALAYLGGFALATALLHGAGVLGGWALARFGGPLVARGAGVLVAGLGSALVLAG</sequence>
<organism evidence="3 4">
    <name type="scientific">Rhodovulum euryhalinum</name>
    <dbReference type="NCBI Taxonomy" id="35805"/>
    <lineage>
        <taxon>Bacteria</taxon>
        <taxon>Pseudomonadati</taxon>
        <taxon>Pseudomonadota</taxon>
        <taxon>Alphaproteobacteria</taxon>
        <taxon>Rhodobacterales</taxon>
        <taxon>Paracoccaceae</taxon>
        <taxon>Rhodovulum</taxon>
    </lineage>
</organism>
<protein>
    <submittedName>
        <fullName evidence="3">Urease accessory protein</fullName>
    </submittedName>
</protein>
<keyword evidence="2" id="KW-0732">Signal</keyword>
<dbReference type="InterPro" id="IPR007038">
    <property type="entry name" value="HupE_UreJ"/>
</dbReference>
<reference evidence="3 4" key="1">
    <citation type="submission" date="2019-03" db="EMBL/GenBank/DDBJ databases">
        <title>Genomic Encyclopedia of Type Strains, Phase IV (KMG-IV): sequencing the most valuable type-strain genomes for metagenomic binning, comparative biology and taxonomic classification.</title>
        <authorList>
            <person name="Goeker M."/>
        </authorList>
    </citation>
    <scope>NUCLEOTIDE SEQUENCE [LARGE SCALE GENOMIC DNA]</scope>
    <source>
        <strain evidence="3 4">DSM 4868</strain>
    </source>
</reference>
<dbReference type="Proteomes" id="UP000295142">
    <property type="component" value="Unassembled WGS sequence"/>
</dbReference>
<evidence type="ECO:0000256" key="1">
    <source>
        <dbReference type="SAM" id="Phobius"/>
    </source>
</evidence>
<comment type="caution">
    <text evidence="3">The sequence shown here is derived from an EMBL/GenBank/DDBJ whole genome shotgun (WGS) entry which is preliminary data.</text>
</comment>
<accession>A0A4R2KHT6</accession>
<feature type="transmembrane region" description="Helical" evidence="1">
    <location>
        <begin position="90"/>
        <end position="123"/>
    </location>
</feature>
<feature type="transmembrane region" description="Helical" evidence="1">
    <location>
        <begin position="169"/>
        <end position="188"/>
    </location>
</feature>
<evidence type="ECO:0000313" key="4">
    <source>
        <dbReference type="Proteomes" id="UP000295142"/>
    </source>
</evidence>
<dbReference type="AlphaFoldDB" id="A0A4R2KHT6"/>
<feature type="transmembrane region" description="Helical" evidence="1">
    <location>
        <begin position="34"/>
        <end position="53"/>
    </location>
</feature>
<keyword evidence="1" id="KW-1133">Transmembrane helix</keyword>
<feature type="signal peptide" evidence="2">
    <location>
        <begin position="1"/>
        <end position="18"/>
    </location>
</feature>
<feature type="chain" id="PRO_5020559731" evidence="2">
    <location>
        <begin position="19"/>
        <end position="189"/>
    </location>
</feature>
<feature type="transmembrane region" description="Helical" evidence="1">
    <location>
        <begin position="60"/>
        <end position="84"/>
    </location>
</feature>
<proteinExistence type="predicted"/>
<dbReference type="PIRSF" id="PIRSF016919">
    <property type="entry name" value="HupE_UreJ"/>
    <property type="match status" value="1"/>
</dbReference>
<keyword evidence="1" id="KW-0472">Membrane</keyword>
<evidence type="ECO:0000313" key="3">
    <source>
        <dbReference type="EMBL" id="TCO72012.1"/>
    </source>
</evidence>
<dbReference type="EMBL" id="SLWW01000005">
    <property type="protein sequence ID" value="TCO72012.1"/>
    <property type="molecule type" value="Genomic_DNA"/>
</dbReference>
<name>A0A4R2KHT6_9RHOB</name>
<evidence type="ECO:0000256" key="2">
    <source>
        <dbReference type="SAM" id="SignalP"/>
    </source>
</evidence>
<feature type="transmembrane region" description="Helical" evidence="1">
    <location>
        <begin position="135"/>
        <end position="163"/>
    </location>
</feature>
<keyword evidence="1" id="KW-0812">Transmembrane</keyword>
<dbReference type="OrthoDB" id="9808192at2"/>
<gene>
    <name evidence="3" type="ORF">EV655_105118</name>
</gene>
<keyword evidence="4" id="KW-1185">Reference proteome</keyword>
<dbReference type="Pfam" id="PF04955">
    <property type="entry name" value="HupE_UreJ"/>
    <property type="match status" value="1"/>
</dbReference>